<evidence type="ECO:0000313" key="9">
    <source>
        <dbReference type="Proteomes" id="UP000255279"/>
    </source>
</evidence>
<dbReference type="EC" id="1.1.1.133" evidence="3 6"/>
<comment type="similarity">
    <text evidence="2 6">Belongs to the dTDP-4-dehydrorhamnose reductase family.</text>
</comment>
<dbReference type="EMBL" id="UGQE01000004">
    <property type="protein sequence ID" value="STZ14595.1"/>
    <property type="molecule type" value="Genomic_DNA"/>
</dbReference>
<dbReference type="UniPathway" id="UPA00124"/>
<dbReference type="GO" id="GO:0019305">
    <property type="term" value="P:dTDP-rhamnose biosynthetic process"/>
    <property type="evidence" value="ECO:0007669"/>
    <property type="project" value="UniProtKB-UniPathway"/>
</dbReference>
<feature type="domain" description="RmlD-like substrate binding" evidence="7">
    <location>
        <begin position="3"/>
        <end position="297"/>
    </location>
</feature>
<name>A0A378R9C3_9GAMM</name>
<comment type="function">
    <text evidence="6">Catalyzes the reduction of dTDP-6-deoxy-L-lyxo-4-hexulose to yield dTDP-L-rhamnose.</text>
</comment>
<evidence type="ECO:0000256" key="1">
    <source>
        <dbReference type="ARBA" id="ARBA00004781"/>
    </source>
</evidence>
<dbReference type="Proteomes" id="UP000255279">
    <property type="component" value="Unassembled WGS sequence"/>
</dbReference>
<keyword evidence="6 8" id="KW-0560">Oxidoreductase</keyword>
<dbReference type="Gene3D" id="3.90.25.10">
    <property type="entry name" value="UDP-galactose 4-epimerase, domain 1"/>
    <property type="match status" value="1"/>
</dbReference>
<sequence length="304" mass="33082">MITILLLGKNGQVGYELQRALSPLGNLIALDRSTNTQGLCGDVSDFAAIRHAFDVVQPDVIVNASAYTAVDKAESEQENANLINHLAVAHLANCAKNANALLIHYSTDYVFDGTGSTAWVETDSTNPINIYGATKRDGELALAESGADFMNFRTSWVYGVHGNNFIKTMLNLAKTKDTLSIINDQIGAPTSAHLIADTTAHAIAHYLNHDDKKALVGHYHLAPQGETSWYDYAKLIFKTARSLGADLAIQTVNPIATSDYPTPAKRPHNSRLNTQKLERTFGIALPNWQDEVVRTVALLVQKAV</sequence>
<proteinExistence type="inferred from homology"/>
<dbReference type="NCBIfam" id="TIGR01214">
    <property type="entry name" value="rmlD"/>
    <property type="match status" value="1"/>
</dbReference>
<comment type="pathway">
    <text evidence="1 6">Carbohydrate biosynthesis; dTDP-L-rhamnose biosynthesis.</text>
</comment>
<dbReference type="PANTHER" id="PTHR10491">
    <property type="entry name" value="DTDP-4-DEHYDRORHAMNOSE REDUCTASE"/>
    <property type="match status" value="1"/>
</dbReference>
<dbReference type="CDD" id="cd05254">
    <property type="entry name" value="dTDP_HR_like_SDR_e"/>
    <property type="match status" value="1"/>
</dbReference>
<reference evidence="8 9" key="1">
    <citation type="submission" date="2018-06" db="EMBL/GenBank/DDBJ databases">
        <authorList>
            <consortium name="Pathogen Informatics"/>
            <person name="Doyle S."/>
        </authorList>
    </citation>
    <scope>NUCLEOTIDE SEQUENCE [LARGE SCALE GENOMIC DNA]</scope>
    <source>
        <strain evidence="8 9">NCTC10293</strain>
    </source>
</reference>
<organism evidence="8 9">
    <name type="scientific">Moraxella caviae</name>
    <dbReference type="NCBI Taxonomy" id="34060"/>
    <lineage>
        <taxon>Bacteria</taxon>
        <taxon>Pseudomonadati</taxon>
        <taxon>Pseudomonadota</taxon>
        <taxon>Gammaproteobacteria</taxon>
        <taxon>Moraxellales</taxon>
        <taxon>Moraxellaceae</taxon>
        <taxon>Moraxella</taxon>
    </lineage>
</organism>
<dbReference type="Pfam" id="PF04321">
    <property type="entry name" value="RmlD_sub_bind"/>
    <property type="match status" value="1"/>
</dbReference>
<evidence type="ECO:0000259" key="7">
    <source>
        <dbReference type="Pfam" id="PF04321"/>
    </source>
</evidence>
<dbReference type="InterPro" id="IPR005913">
    <property type="entry name" value="dTDP_dehydrorham_reduct"/>
</dbReference>
<evidence type="ECO:0000256" key="3">
    <source>
        <dbReference type="ARBA" id="ARBA00012929"/>
    </source>
</evidence>
<comment type="catalytic activity">
    <reaction evidence="5 6">
        <text>dTDP-beta-L-rhamnose + NADP(+) = dTDP-4-dehydro-beta-L-rhamnose + NADPH + H(+)</text>
        <dbReference type="Rhea" id="RHEA:21796"/>
        <dbReference type="ChEBI" id="CHEBI:15378"/>
        <dbReference type="ChEBI" id="CHEBI:57510"/>
        <dbReference type="ChEBI" id="CHEBI:57783"/>
        <dbReference type="ChEBI" id="CHEBI:58349"/>
        <dbReference type="ChEBI" id="CHEBI:62830"/>
        <dbReference type="EC" id="1.1.1.133"/>
    </reaction>
</comment>
<dbReference type="Gene3D" id="3.40.50.720">
    <property type="entry name" value="NAD(P)-binding Rossmann-like Domain"/>
    <property type="match status" value="1"/>
</dbReference>
<keyword evidence="6" id="KW-0521">NADP</keyword>
<dbReference type="GO" id="GO:0009243">
    <property type="term" value="P:O antigen biosynthetic process"/>
    <property type="evidence" value="ECO:0007669"/>
    <property type="project" value="UniProtKB-UniPathway"/>
</dbReference>
<dbReference type="NCBIfam" id="NF007440">
    <property type="entry name" value="PRK09987.1"/>
    <property type="match status" value="1"/>
</dbReference>
<dbReference type="GO" id="GO:0008831">
    <property type="term" value="F:dTDP-4-dehydrorhamnose reductase activity"/>
    <property type="evidence" value="ECO:0007669"/>
    <property type="project" value="UniProtKB-EC"/>
</dbReference>
<dbReference type="GO" id="GO:0005829">
    <property type="term" value="C:cytosol"/>
    <property type="evidence" value="ECO:0007669"/>
    <property type="project" value="TreeGrafter"/>
</dbReference>
<dbReference type="PANTHER" id="PTHR10491:SF4">
    <property type="entry name" value="METHIONINE ADENOSYLTRANSFERASE 2 SUBUNIT BETA"/>
    <property type="match status" value="1"/>
</dbReference>
<evidence type="ECO:0000256" key="5">
    <source>
        <dbReference type="ARBA" id="ARBA00048200"/>
    </source>
</evidence>
<evidence type="ECO:0000313" key="8">
    <source>
        <dbReference type="EMBL" id="STZ14595.1"/>
    </source>
</evidence>
<dbReference type="UniPathway" id="UPA00281"/>
<protein>
    <recommendedName>
        <fullName evidence="4 6">dTDP-4-dehydrorhamnose reductase</fullName>
        <ecNumber evidence="3 6">1.1.1.133</ecNumber>
    </recommendedName>
</protein>
<accession>A0A378R9C3</accession>
<evidence type="ECO:0000256" key="4">
    <source>
        <dbReference type="ARBA" id="ARBA00017099"/>
    </source>
</evidence>
<evidence type="ECO:0000256" key="6">
    <source>
        <dbReference type="RuleBase" id="RU364082"/>
    </source>
</evidence>
<dbReference type="InterPro" id="IPR029903">
    <property type="entry name" value="RmlD-like-bd"/>
</dbReference>
<comment type="cofactor">
    <cofactor evidence="6">
        <name>Mg(2+)</name>
        <dbReference type="ChEBI" id="CHEBI:18420"/>
    </cofactor>
    <text evidence="6">Binds 1 Mg(2+) ion per monomer.</text>
</comment>
<evidence type="ECO:0000256" key="2">
    <source>
        <dbReference type="ARBA" id="ARBA00010944"/>
    </source>
</evidence>
<dbReference type="AlphaFoldDB" id="A0A378R9C3"/>
<dbReference type="SUPFAM" id="SSF51735">
    <property type="entry name" value="NAD(P)-binding Rossmann-fold domains"/>
    <property type="match status" value="1"/>
</dbReference>
<dbReference type="InterPro" id="IPR036291">
    <property type="entry name" value="NAD(P)-bd_dom_sf"/>
</dbReference>
<gene>
    <name evidence="8" type="primary">rfbD</name>
    <name evidence="8" type="ORF">NCTC10293_02190</name>
</gene>